<feature type="compositionally biased region" description="Low complexity" evidence="4">
    <location>
        <begin position="777"/>
        <end position="791"/>
    </location>
</feature>
<dbReference type="Proteomes" id="UP000007148">
    <property type="component" value="Unassembled WGS sequence"/>
</dbReference>
<feature type="region of interest" description="Disordered" evidence="4">
    <location>
        <begin position="1"/>
        <end position="51"/>
    </location>
</feature>
<name>G4T7P4_SERID</name>
<dbReference type="SMART" id="SM00091">
    <property type="entry name" value="PAS"/>
    <property type="match status" value="3"/>
</dbReference>
<comment type="caution">
    <text evidence="6">The sequence shown here is derived from an EMBL/GenBank/DDBJ whole genome shotgun (WGS) entry which is preliminary data.</text>
</comment>
<dbReference type="SUPFAM" id="SSF55785">
    <property type="entry name" value="PYP-like sensor domain (PAS domain)"/>
    <property type="match status" value="3"/>
</dbReference>
<dbReference type="CDD" id="cd00130">
    <property type="entry name" value="PAS"/>
    <property type="match status" value="3"/>
</dbReference>
<gene>
    <name evidence="6" type="ORF">PIIN_01148</name>
</gene>
<proteinExistence type="predicted"/>
<feature type="compositionally biased region" description="Basic and acidic residues" evidence="4">
    <location>
        <begin position="975"/>
        <end position="984"/>
    </location>
</feature>
<dbReference type="OrthoDB" id="447251at2759"/>
<dbReference type="STRING" id="1109443.G4T7P4"/>
<dbReference type="EMBL" id="CAFZ01000012">
    <property type="protein sequence ID" value="CCA67317.1"/>
    <property type="molecule type" value="Genomic_DNA"/>
</dbReference>
<reference evidence="6 7" key="1">
    <citation type="journal article" date="2011" name="PLoS Pathog.">
        <title>Endophytic Life Strategies Decoded by Genome and Transcriptome Analyses of the Mutualistic Root Symbiont Piriformospora indica.</title>
        <authorList>
            <person name="Zuccaro A."/>
            <person name="Lahrmann U."/>
            <person name="Guldener U."/>
            <person name="Langen G."/>
            <person name="Pfiffi S."/>
            <person name="Biedenkopf D."/>
            <person name="Wong P."/>
            <person name="Samans B."/>
            <person name="Grimm C."/>
            <person name="Basiewicz M."/>
            <person name="Murat C."/>
            <person name="Martin F."/>
            <person name="Kogel K.H."/>
        </authorList>
    </citation>
    <scope>NUCLEOTIDE SEQUENCE [LARGE SCALE GENOMIC DNA]</scope>
    <source>
        <strain evidence="6 7">DSM 11827</strain>
    </source>
</reference>
<dbReference type="HOGENOM" id="CLU_007918_0_0_1"/>
<feature type="region of interest" description="Disordered" evidence="4">
    <location>
        <begin position="958"/>
        <end position="984"/>
    </location>
</feature>
<dbReference type="PROSITE" id="PS50112">
    <property type="entry name" value="PAS"/>
    <property type="match status" value="3"/>
</dbReference>
<dbReference type="NCBIfam" id="TIGR00229">
    <property type="entry name" value="sensory_box"/>
    <property type="match status" value="1"/>
</dbReference>
<evidence type="ECO:0000256" key="3">
    <source>
        <dbReference type="ARBA" id="ARBA00022991"/>
    </source>
</evidence>
<evidence type="ECO:0000256" key="1">
    <source>
        <dbReference type="ARBA" id="ARBA00022630"/>
    </source>
</evidence>
<dbReference type="AlphaFoldDB" id="G4T7P4"/>
<keyword evidence="1" id="KW-0285">Flavoprotein</keyword>
<organism evidence="6 7">
    <name type="scientific">Serendipita indica (strain DSM 11827)</name>
    <name type="common">Root endophyte fungus</name>
    <name type="synonym">Piriformospora indica</name>
    <dbReference type="NCBI Taxonomy" id="1109443"/>
    <lineage>
        <taxon>Eukaryota</taxon>
        <taxon>Fungi</taxon>
        <taxon>Dikarya</taxon>
        <taxon>Basidiomycota</taxon>
        <taxon>Agaricomycotina</taxon>
        <taxon>Agaricomycetes</taxon>
        <taxon>Sebacinales</taxon>
        <taxon>Serendipitaceae</taxon>
        <taxon>Serendipita</taxon>
    </lineage>
</organism>
<evidence type="ECO:0000256" key="4">
    <source>
        <dbReference type="SAM" id="MobiDB-lite"/>
    </source>
</evidence>
<accession>G4T7P4</accession>
<evidence type="ECO:0000313" key="7">
    <source>
        <dbReference type="Proteomes" id="UP000007148"/>
    </source>
</evidence>
<keyword evidence="7" id="KW-1185">Reference proteome</keyword>
<dbReference type="InterPro" id="IPR035965">
    <property type="entry name" value="PAS-like_dom_sf"/>
</dbReference>
<feature type="domain" description="PAS" evidence="5">
    <location>
        <begin position="238"/>
        <end position="272"/>
    </location>
</feature>
<feature type="domain" description="PAS" evidence="5">
    <location>
        <begin position="579"/>
        <end position="630"/>
    </location>
</feature>
<sequence>MSSSRPFGDHDATNTRYYAHQVSSTSNSGPQQSPDDDQDQHELGPDAFMSLSSDSDKLAMEMVGISPTTFSSSVQFQVPRFMQDSFDPAILHSSTSAYAPLTSTASQSQSKDMTLAPVDYATASTGYQGSFIGSSAGSNAAFSAFRYPDAPTFPPIHMPTDGYQLPSMPTGDIPDSAISTTSNLAQPPARLPRSSALALNGLPIYSSSGFDMLDILARIATRPQPKVALGPVDMSCSFLVVDVTRDDSPIIYVSNTFTELTGYTEAEILGRNCRFLQAPPGVQLEKGGPREHTDIDSVTQMAQNLSLHRECQVTLVNYRKNGEAFINCVSIIPVIPGGNEPVRYHVGFQVDLAVQPLAIMKAVQTGSYVTNYSSTPLPPIIYQPNKLNLRAVSKDMSAIIGRIGGISPASMNDNQDRQKLSMTLLAESPDAILVISLKGSFLYVSPSISRLLKYEADYFLNKNISDICHPSDLAPTMRKVKESTTPATLQTTTPAGATTIPATSGIPPQEIQLVFRARCADGSYVWVDCPGKLHADTSRGRKALLLRLRRIDMPRLTWHNVNLNGGVSKDDYYLRVANDDRGLIVSCLRGIEELLGGKREDIVGKTLSELVIDDPQGTKREAIRSALAAGEQACGQQIATEDSRVVFCNILSATRRRNPSDKKSSSKSGGGTAVLATTEITFFPPMAMKEYMPIGKHGEAESFWTMAPKTMIVRLRVLNRRTMRMELPELTGPASVSAQKHLVASYQPTGYGLSTNEMTLAAAVLPRPITSPLQLFRQDASSSDQTSSRSANLARRSGYRVALQGDVNAIDEPVASDGDASPPEHVDNNNGGGNGPGSSTHSASPDVLGSSWLYELQQLRIRNERLRADVANRRREVRSQSRVRPQLHNALGTRATGRPSNDQIPTTGYADTIAPRVTASAWPVSFATQIGRSKPQSAPPALEMDGLAALAQHHVSTQLPQDGGGQKRTWSQTDMSHEWGHWNP</sequence>
<evidence type="ECO:0000259" key="5">
    <source>
        <dbReference type="PROSITE" id="PS50112"/>
    </source>
</evidence>
<dbReference type="PANTHER" id="PTHR47429:SF7">
    <property type="entry name" value="GATA-FACTOR"/>
    <property type="match status" value="1"/>
</dbReference>
<evidence type="ECO:0000313" key="6">
    <source>
        <dbReference type="EMBL" id="CCA67317.1"/>
    </source>
</evidence>
<dbReference type="InterPro" id="IPR000014">
    <property type="entry name" value="PAS"/>
</dbReference>
<feature type="region of interest" description="Disordered" evidence="4">
    <location>
        <begin position="812"/>
        <end position="845"/>
    </location>
</feature>
<dbReference type="Pfam" id="PF13426">
    <property type="entry name" value="PAS_9"/>
    <property type="match status" value="3"/>
</dbReference>
<feature type="region of interest" description="Disordered" evidence="4">
    <location>
        <begin position="776"/>
        <end position="797"/>
    </location>
</feature>
<dbReference type="Gene3D" id="3.30.450.20">
    <property type="entry name" value="PAS domain"/>
    <property type="match status" value="3"/>
</dbReference>
<dbReference type="InParanoid" id="G4T7P4"/>
<evidence type="ECO:0000256" key="2">
    <source>
        <dbReference type="ARBA" id="ARBA00022643"/>
    </source>
</evidence>
<keyword evidence="2" id="KW-0288">FMN</keyword>
<feature type="domain" description="PAS" evidence="5">
    <location>
        <begin position="417"/>
        <end position="487"/>
    </location>
</feature>
<protein>
    <submittedName>
        <fullName evidence="6">Related to white collar 1 protein</fullName>
    </submittedName>
</protein>
<dbReference type="PANTHER" id="PTHR47429">
    <property type="entry name" value="PROTEIN TWIN LOV 1"/>
    <property type="match status" value="1"/>
</dbReference>
<dbReference type="GO" id="GO:0005634">
    <property type="term" value="C:nucleus"/>
    <property type="evidence" value="ECO:0007669"/>
    <property type="project" value="TreeGrafter"/>
</dbReference>
<keyword evidence="3" id="KW-0157">Chromophore</keyword>
<dbReference type="eggNOG" id="ENOG502QU3S">
    <property type="taxonomic scope" value="Eukaryota"/>
</dbReference>